<dbReference type="Gene3D" id="3.30.565.10">
    <property type="entry name" value="Histidine kinase-like ATPase, C-terminal domain"/>
    <property type="match status" value="1"/>
</dbReference>
<reference evidence="3 4" key="1">
    <citation type="journal article" date="2019" name="Int. J. Syst. Evol. Microbiol.">
        <title>The Global Catalogue of Microorganisms (GCM) 10K type strain sequencing project: providing services to taxonomists for standard genome sequencing and annotation.</title>
        <authorList>
            <consortium name="The Broad Institute Genomics Platform"/>
            <consortium name="The Broad Institute Genome Sequencing Center for Infectious Disease"/>
            <person name="Wu L."/>
            <person name="Ma J."/>
        </authorList>
    </citation>
    <scope>NUCLEOTIDE SEQUENCE [LARGE SCALE GENOMIC DNA]</scope>
    <source>
        <strain evidence="3 4">JCM 8201</strain>
    </source>
</reference>
<keyword evidence="4" id="KW-1185">Reference proteome</keyword>
<dbReference type="SUPFAM" id="SSF55874">
    <property type="entry name" value="ATPase domain of HSP90 chaperone/DNA topoisomerase II/histidine kinase"/>
    <property type="match status" value="1"/>
</dbReference>
<keyword evidence="1" id="KW-0723">Serine/threonine-protein kinase</keyword>
<evidence type="ECO:0000313" key="3">
    <source>
        <dbReference type="EMBL" id="GAA2722258.1"/>
    </source>
</evidence>
<sequence length="135" mass="14261">MPMSASPACVGLAWSLVEQRLITWRLDEDARYDAHLVLAELVANAVSVTPAGRSITVHCRRDEDGVTIGVADPCPGLPRAPAPLVEPDLDDLDLDEENFDDNGGWGLSIVTALSAACGVTPLASGGKVVWARLKT</sequence>
<dbReference type="Proteomes" id="UP001501842">
    <property type="component" value="Unassembled WGS sequence"/>
</dbReference>
<dbReference type="CDD" id="cd16936">
    <property type="entry name" value="HATPase_RsbW-like"/>
    <property type="match status" value="1"/>
</dbReference>
<gene>
    <name evidence="3" type="ORF">GCM10010439_14390</name>
</gene>
<evidence type="ECO:0000259" key="2">
    <source>
        <dbReference type="Pfam" id="PF13581"/>
    </source>
</evidence>
<dbReference type="PANTHER" id="PTHR35526">
    <property type="entry name" value="ANTI-SIGMA-F FACTOR RSBW-RELATED"/>
    <property type="match status" value="1"/>
</dbReference>
<dbReference type="InterPro" id="IPR003594">
    <property type="entry name" value="HATPase_dom"/>
</dbReference>
<dbReference type="InterPro" id="IPR050267">
    <property type="entry name" value="Anti-sigma-factor_SerPK"/>
</dbReference>
<proteinExistence type="predicted"/>
<feature type="domain" description="Histidine kinase/HSP90-like ATPase" evidence="2">
    <location>
        <begin position="4"/>
        <end position="132"/>
    </location>
</feature>
<evidence type="ECO:0000256" key="1">
    <source>
        <dbReference type="ARBA" id="ARBA00022527"/>
    </source>
</evidence>
<dbReference type="Pfam" id="PF13581">
    <property type="entry name" value="HATPase_c_2"/>
    <property type="match status" value="1"/>
</dbReference>
<comment type="caution">
    <text evidence="3">The sequence shown here is derived from an EMBL/GenBank/DDBJ whole genome shotgun (WGS) entry which is preliminary data.</text>
</comment>
<protein>
    <recommendedName>
        <fullName evidence="2">Histidine kinase/HSP90-like ATPase domain-containing protein</fullName>
    </recommendedName>
</protein>
<keyword evidence="1" id="KW-0418">Kinase</keyword>
<dbReference type="EMBL" id="BAAATZ010000006">
    <property type="protein sequence ID" value="GAA2722258.1"/>
    <property type="molecule type" value="Genomic_DNA"/>
</dbReference>
<dbReference type="InterPro" id="IPR036890">
    <property type="entry name" value="HATPase_C_sf"/>
</dbReference>
<keyword evidence="1" id="KW-0808">Transferase</keyword>
<dbReference type="PANTHER" id="PTHR35526:SF3">
    <property type="entry name" value="ANTI-SIGMA-F FACTOR RSBW"/>
    <property type="match status" value="1"/>
</dbReference>
<accession>A0ABN3U256</accession>
<name>A0ABN3U256_9ACTN</name>
<evidence type="ECO:0000313" key="4">
    <source>
        <dbReference type="Proteomes" id="UP001501842"/>
    </source>
</evidence>
<organism evidence="3 4">
    <name type="scientific">Actinocorallia aurantiaca</name>
    <dbReference type="NCBI Taxonomy" id="46204"/>
    <lineage>
        <taxon>Bacteria</taxon>
        <taxon>Bacillati</taxon>
        <taxon>Actinomycetota</taxon>
        <taxon>Actinomycetes</taxon>
        <taxon>Streptosporangiales</taxon>
        <taxon>Thermomonosporaceae</taxon>
        <taxon>Actinocorallia</taxon>
    </lineage>
</organism>